<feature type="domain" description="GHMP kinase C-terminal" evidence="11">
    <location>
        <begin position="234"/>
        <end position="306"/>
    </location>
</feature>
<keyword evidence="4 9" id="KW-0808">Transferase</keyword>
<evidence type="ECO:0000256" key="1">
    <source>
        <dbReference type="ARBA" id="ARBA00009684"/>
    </source>
</evidence>
<evidence type="ECO:0000256" key="3">
    <source>
        <dbReference type="ARBA" id="ARBA00017473"/>
    </source>
</evidence>
<organism evidence="12 13">
    <name type="scientific">Eubacterium oxidoreducens</name>
    <dbReference type="NCBI Taxonomy" id="1732"/>
    <lineage>
        <taxon>Bacteria</taxon>
        <taxon>Bacillati</taxon>
        <taxon>Bacillota</taxon>
        <taxon>Clostridia</taxon>
        <taxon>Eubacteriales</taxon>
        <taxon>Eubacteriaceae</taxon>
        <taxon>Eubacterium</taxon>
    </lineage>
</organism>
<comment type="catalytic activity">
    <reaction evidence="9">
        <text>4-CDP-2-C-methyl-D-erythritol + ATP = 4-CDP-2-C-methyl-D-erythritol 2-phosphate + ADP + H(+)</text>
        <dbReference type="Rhea" id="RHEA:18437"/>
        <dbReference type="ChEBI" id="CHEBI:15378"/>
        <dbReference type="ChEBI" id="CHEBI:30616"/>
        <dbReference type="ChEBI" id="CHEBI:57823"/>
        <dbReference type="ChEBI" id="CHEBI:57919"/>
        <dbReference type="ChEBI" id="CHEBI:456216"/>
        <dbReference type="EC" id="2.7.1.148"/>
    </reaction>
</comment>
<dbReference type="STRING" id="1732.SAMN02910417_01324"/>
<feature type="active site" evidence="9">
    <location>
        <position position="171"/>
    </location>
</feature>
<dbReference type="InterPro" id="IPR036554">
    <property type="entry name" value="GHMP_kinase_C_sf"/>
</dbReference>
<evidence type="ECO:0000256" key="5">
    <source>
        <dbReference type="ARBA" id="ARBA00022741"/>
    </source>
</evidence>
<dbReference type="InterPro" id="IPR006204">
    <property type="entry name" value="GHMP_kinase_N_dom"/>
</dbReference>
<feature type="domain" description="GHMP kinase N-terminal" evidence="10">
    <location>
        <begin position="101"/>
        <end position="176"/>
    </location>
</feature>
<keyword evidence="7 9" id="KW-0067">ATP-binding</keyword>
<sequence>MSTVLLTFSYKSVIILIKYTKTIIWYINLYINGDDMEIKEQAHAKINLGLEVLSKRPDGYHDVHMVMQSLALCDEVTIRKRADGLIKVCTSKEELKDDQTNLAYKAAQAFRTFVGKNYGVEISIDKKIPMAAGLAGGSADAAAVLRGMNRLFGEKLTDRELCDVGVTIGADVPFCIIEHTAIAEGIGEKLTPLPMKLNCSILLVKPYFGVSTKAVYEAFDSSDGNKVNIQGIVDGIHNQDWNECFAAMGNDLESVTIGLYPKVGEIKEELKACGADYVLMSGSGPTVFAVFLDDMICQKAYESMKKLPYEKIVEKTSFMLADE</sequence>
<dbReference type="InterPro" id="IPR004424">
    <property type="entry name" value="IspE"/>
</dbReference>
<evidence type="ECO:0000256" key="4">
    <source>
        <dbReference type="ARBA" id="ARBA00022679"/>
    </source>
</evidence>
<accession>A0A1G6BBI0</accession>
<dbReference type="PIRSF" id="PIRSF010376">
    <property type="entry name" value="IspE"/>
    <property type="match status" value="1"/>
</dbReference>
<dbReference type="Pfam" id="PF00288">
    <property type="entry name" value="GHMP_kinases_N"/>
    <property type="match status" value="1"/>
</dbReference>
<dbReference type="NCBIfam" id="NF011202">
    <property type="entry name" value="PRK14608.1"/>
    <property type="match status" value="1"/>
</dbReference>
<evidence type="ECO:0000313" key="13">
    <source>
        <dbReference type="Proteomes" id="UP000199228"/>
    </source>
</evidence>
<keyword evidence="13" id="KW-1185">Reference proteome</keyword>
<dbReference type="PANTHER" id="PTHR43527">
    <property type="entry name" value="4-DIPHOSPHOCYTIDYL-2-C-METHYL-D-ERYTHRITOL KINASE, CHLOROPLASTIC"/>
    <property type="match status" value="1"/>
</dbReference>
<dbReference type="InterPro" id="IPR020568">
    <property type="entry name" value="Ribosomal_Su5_D2-typ_SF"/>
</dbReference>
<dbReference type="GO" id="GO:0050515">
    <property type="term" value="F:4-(cytidine 5'-diphospho)-2-C-methyl-D-erythritol kinase activity"/>
    <property type="evidence" value="ECO:0007669"/>
    <property type="project" value="UniProtKB-UniRule"/>
</dbReference>
<keyword evidence="9" id="KW-0414">Isoprene biosynthesis</keyword>
<dbReference type="Gene3D" id="3.30.70.890">
    <property type="entry name" value="GHMP kinase, C-terminal domain"/>
    <property type="match status" value="1"/>
</dbReference>
<dbReference type="SUPFAM" id="SSF54211">
    <property type="entry name" value="Ribosomal protein S5 domain 2-like"/>
    <property type="match status" value="1"/>
</dbReference>
<dbReference type="GO" id="GO:0016114">
    <property type="term" value="P:terpenoid biosynthetic process"/>
    <property type="evidence" value="ECO:0007669"/>
    <property type="project" value="UniProtKB-UniRule"/>
</dbReference>
<protein>
    <recommendedName>
        <fullName evidence="3 9">4-diphosphocytidyl-2-C-methyl-D-erythritol kinase</fullName>
        <shortName evidence="9">CMK</shortName>
        <ecNumber evidence="2 9">2.7.1.148</ecNumber>
    </recommendedName>
    <alternativeName>
        <fullName evidence="8 9">4-(cytidine-5'-diphospho)-2-C-methyl-D-erythritol kinase</fullName>
    </alternativeName>
</protein>
<comment type="similarity">
    <text evidence="1 9">Belongs to the GHMP kinase family. IspE subfamily.</text>
</comment>
<evidence type="ECO:0000256" key="9">
    <source>
        <dbReference type="HAMAP-Rule" id="MF_00061"/>
    </source>
</evidence>
<proteinExistence type="inferred from homology"/>
<keyword evidence="5 9" id="KW-0547">Nucleotide-binding</keyword>
<gene>
    <name evidence="9" type="primary">ispE</name>
    <name evidence="12" type="ORF">SAMN02910417_01324</name>
</gene>
<feature type="active site" evidence="9">
    <location>
        <position position="45"/>
    </location>
</feature>
<evidence type="ECO:0000259" key="10">
    <source>
        <dbReference type="Pfam" id="PF00288"/>
    </source>
</evidence>
<feature type="binding site" evidence="9">
    <location>
        <begin position="129"/>
        <end position="139"/>
    </location>
    <ligand>
        <name>ATP</name>
        <dbReference type="ChEBI" id="CHEBI:30616"/>
    </ligand>
</feature>
<evidence type="ECO:0000256" key="8">
    <source>
        <dbReference type="ARBA" id="ARBA00032554"/>
    </source>
</evidence>
<name>A0A1G6BBI0_EUBOX</name>
<dbReference type="EC" id="2.7.1.148" evidence="2 9"/>
<dbReference type="Pfam" id="PF08544">
    <property type="entry name" value="GHMP_kinases_C"/>
    <property type="match status" value="1"/>
</dbReference>
<dbReference type="UniPathway" id="UPA00056">
    <property type="reaction ID" value="UER00094"/>
</dbReference>
<evidence type="ECO:0000313" key="12">
    <source>
        <dbReference type="EMBL" id="SDB17987.1"/>
    </source>
</evidence>
<evidence type="ECO:0000256" key="2">
    <source>
        <dbReference type="ARBA" id="ARBA00012052"/>
    </source>
</evidence>
<dbReference type="PANTHER" id="PTHR43527:SF2">
    <property type="entry name" value="4-DIPHOSPHOCYTIDYL-2-C-METHYL-D-ERYTHRITOL KINASE, CHLOROPLASTIC"/>
    <property type="match status" value="1"/>
</dbReference>
<dbReference type="Proteomes" id="UP000199228">
    <property type="component" value="Unassembled WGS sequence"/>
</dbReference>
<dbReference type="InterPro" id="IPR013750">
    <property type="entry name" value="GHMP_kinase_C_dom"/>
</dbReference>
<dbReference type="AlphaFoldDB" id="A0A1G6BBI0"/>
<dbReference type="SUPFAM" id="SSF55060">
    <property type="entry name" value="GHMP Kinase, C-terminal domain"/>
    <property type="match status" value="1"/>
</dbReference>
<comment type="pathway">
    <text evidence="9">Isoprenoid biosynthesis; isopentenyl diphosphate biosynthesis via DXP pathway; isopentenyl diphosphate from 1-deoxy-D-xylulose 5-phosphate: step 3/6.</text>
</comment>
<evidence type="ECO:0000256" key="6">
    <source>
        <dbReference type="ARBA" id="ARBA00022777"/>
    </source>
</evidence>
<reference evidence="12 13" key="1">
    <citation type="submission" date="2016-10" db="EMBL/GenBank/DDBJ databases">
        <authorList>
            <person name="de Groot N.N."/>
        </authorList>
    </citation>
    <scope>NUCLEOTIDE SEQUENCE [LARGE SCALE GENOMIC DNA]</scope>
    <source>
        <strain evidence="12 13">DSM 3217</strain>
    </source>
</reference>
<dbReference type="GO" id="GO:0019288">
    <property type="term" value="P:isopentenyl diphosphate biosynthetic process, methylerythritol 4-phosphate pathway"/>
    <property type="evidence" value="ECO:0007669"/>
    <property type="project" value="UniProtKB-UniRule"/>
</dbReference>
<dbReference type="Gene3D" id="3.30.230.10">
    <property type="match status" value="1"/>
</dbReference>
<dbReference type="GO" id="GO:0005524">
    <property type="term" value="F:ATP binding"/>
    <property type="evidence" value="ECO:0007669"/>
    <property type="project" value="UniProtKB-UniRule"/>
</dbReference>
<dbReference type="InterPro" id="IPR014721">
    <property type="entry name" value="Ribsml_uS5_D2-typ_fold_subgr"/>
</dbReference>
<evidence type="ECO:0000256" key="7">
    <source>
        <dbReference type="ARBA" id="ARBA00022840"/>
    </source>
</evidence>
<dbReference type="NCBIfam" id="TIGR00154">
    <property type="entry name" value="ispE"/>
    <property type="match status" value="1"/>
</dbReference>
<evidence type="ECO:0000259" key="11">
    <source>
        <dbReference type="Pfam" id="PF08544"/>
    </source>
</evidence>
<dbReference type="HAMAP" id="MF_00061">
    <property type="entry name" value="IspE"/>
    <property type="match status" value="1"/>
</dbReference>
<dbReference type="EMBL" id="FMXR01000009">
    <property type="protein sequence ID" value="SDB17987.1"/>
    <property type="molecule type" value="Genomic_DNA"/>
</dbReference>
<keyword evidence="6 9" id="KW-0418">Kinase</keyword>
<comment type="function">
    <text evidence="9">Catalyzes the phosphorylation of the position 2 hydroxy group of 4-diphosphocytidyl-2C-methyl-D-erythritol.</text>
</comment>